<dbReference type="SUPFAM" id="SSF53850">
    <property type="entry name" value="Periplasmic binding protein-like II"/>
    <property type="match status" value="1"/>
</dbReference>
<keyword evidence="2" id="KW-0805">Transcription regulation</keyword>
<dbReference type="Pfam" id="PF00126">
    <property type="entry name" value="HTH_1"/>
    <property type="match status" value="1"/>
</dbReference>
<dbReference type="EMBL" id="CP089983">
    <property type="protein sequence ID" value="WXB10459.1"/>
    <property type="molecule type" value="Genomic_DNA"/>
</dbReference>
<dbReference type="InterPro" id="IPR000847">
    <property type="entry name" value="LysR_HTH_N"/>
</dbReference>
<accession>A0ABZ2LHN4</accession>
<keyword evidence="7" id="KW-1185">Reference proteome</keyword>
<proteinExistence type="inferred from homology"/>
<dbReference type="RefSeq" id="WP_394840133.1">
    <property type="nucleotide sequence ID" value="NZ_CP089929.1"/>
</dbReference>
<dbReference type="CDD" id="cd08422">
    <property type="entry name" value="PBP2_CrgA_like"/>
    <property type="match status" value="1"/>
</dbReference>
<keyword evidence="4" id="KW-0804">Transcription</keyword>
<protein>
    <submittedName>
        <fullName evidence="6">LysR family transcriptional regulator</fullName>
    </submittedName>
</protein>
<name>A0ABZ2LHN4_9BACT</name>
<dbReference type="InterPro" id="IPR036388">
    <property type="entry name" value="WH-like_DNA-bd_sf"/>
</dbReference>
<dbReference type="Gene3D" id="3.40.190.290">
    <property type="match status" value="1"/>
</dbReference>
<dbReference type="PROSITE" id="PS50931">
    <property type="entry name" value="HTH_LYSR"/>
    <property type="match status" value="1"/>
</dbReference>
<reference evidence="6" key="1">
    <citation type="submission" date="2021-12" db="EMBL/GenBank/DDBJ databases">
        <title>Discovery of the Pendulisporaceae a myxobacterial family with distinct sporulation behavior and unique specialized metabolism.</title>
        <authorList>
            <person name="Garcia R."/>
            <person name="Popoff A."/>
            <person name="Bader C.D."/>
            <person name="Loehr J."/>
            <person name="Walesch S."/>
            <person name="Walt C."/>
            <person name="Boldt J."/>
            <person name="Bunk B."/>
            <person name="Haeckl F.J.F.P.J."/>
            <person name="Gunesch A.P."/>
            <person name="Birkelbach J."/>
            <person name="Nuebel U."/>
            <person name="Pietschmann T."/>
            <person name="Bach T."/>
            <person name="Mueller R."/>
        </authorList>
    </citation>
    <scope>NUCLEOTIDE SEQUENCE</scope>
    <source>
        <strain evidence="6">MSr11367</strain>
    </source>
</reference>
<evidence type="ECO:0000256" key="3">
    <source>
        <dbReference type="ARBA" id="ARBA00023125"/>
    </source>
</evidence>
<dbReference type="PANTHER" id="PTHR30537">
    <property type="entry name" value="HTH-TYPE TRANSCRIPTIONAL REGULATOR"/>
    <property type="match status" value="1"/>
</dbReference>
<evidence type="ECO:0000256" key="2">
    <source>
        <dbReference type="ARBA" id="ARBA00023015"/>
    </source>
</evidence>
<evidence type="ECO:0000256" key="4">
    <source>
        <dbReference type="ARBA" id="ARBA00023163"/>
    </source>
</evidence>
<gene>
    <name evidence="6" type="ORF">LVJ94_24925</name>
</gene>
<dbReference type="Gene3D" id="1.10.10.10">
    <property type="entry name" value="Winged helix-like DNA-binding domain superfamily/Winged helix DNA-binding domain"/>
    <property type="match status" value="1"/>
</dbReference>
<comment type="similarity">
    <text evidence="1">Belongs to the LysR transcriptional regulatory family.</text>
</comment>
<dbReference type="SUPFAM" id="SSF46785">
    <property type="entry name" value="Winged helix' DNA-binding domain"/>
    <property type="match status" value="1"/>
</dbReference>
<dbReference type="Proteomes" id="UP001374803">
    <property type="component" value="Chromosome"/>
</dbReference>
<keyword evidence="3" id="KW-0238">DNA-binding</keyword>
<organism evidence="6 7">
    <name type="scientific">Pendulispora rubella</name>
    <dbReference type="NCBI Taxonomy" id="2741070"/>
    <lineage>
        <taxon>Bacteria</taxon>
        <taxon>Pseudomonadati</taxon>
        <taxon>Myxococcota</taxon>
        <taxon>Myxococcia</taxon>
        <taxon>Myxococcales</taxon>
        <taxon>Sorangiineae</taxon>
        <taxon>Pendulisporaceae</taxon>
        <taxon>Pendulispora</taxon>
    </lineage>
</organism>
<sequence>MGTIDFNLLPLFVAVAEASSFSRAAVKLNVRKSSVSRGIAALEGAMNVRLFHRTTRQVSLTTAGAALLERASAPLASLQRSVLDLPELQESVSGRLRITAPIDFGSTVLAAIVARFSALHVGLEIDLRLTNAVVDLVAEGVDIAFRIARRPLKDSTLTAQKIGPVNLQLFASPGYFARKGKPRSPDDLAKHAWVTFRDAERLKLVGPSGTATVDGRGPIRCDDMFFMREVLRQGAGIGLLPTFVAGPDVTAGELVYALPQWTVPQGQLWCLCPSARHLPRKVTAFREFVVECLRGRPL</sequence>
<evidence type="ECO:0000313" key="7">
    <source>
        <dbReference type="Proteomes" id="UP001374803"/>
    </source>
</evidence>
<dbReference type="PANTHER" id="PTHR30537:SF68">
    <property type="entry name" value="TRANSCRIPTIONAL REGULATOR-RELATED"/>
    <property type="match status" value="1"/>
</dbReference>
<dbReference type="InterPro" id="IPR058163">
    <property type="entry name" value="LysR-type_TF_proteobact-type"/>
</dbReference>
<feature type="domain" description="HTH lysR-type" evidence="5">
    <location>
        <begin position="4"/>
        <end position="61"/>
    </location>
</feature>
<evidence type="ECO:0000259" key="5">
    <source>
        <dbReference type="PROSITE" id="PS50931"/>
    </source>
</evidence>
<dbReference type="InterPro" id="IPR005119">
    <property type="entry name" value="LysR_subst-bd"/>
</dbReference>
<evidence type="ECO:0000313" key="6">
    <source>
        <dbReference type="EMBL" id="WXB10459.1"/>
    </source>
</evidence>
<dbReference type="InterPro" id="IPR036390">
    <property type="entry name" value="WH_DNA-bd_sf"/>
</dbReference>
<evidence type="ECO:0000256" key="1">
    <source>
        <dbReference type="ARBA" id="ARBA00009437"/>
    </source>
</evidence>
<dbReference type="Pfam" id="PF03466">
    <property type="entry name" value="LysR_substrate"/>
    <property type="match status" value="1"/>
</dbReference>